<dbReference type="PIRSF" id="PIRSF001488">
    <property type="entry name" value="Tdi_protein"/>
    <property type="match status" value="1"/>
</dbReference>
<sequence length="204" mass="23095">MFKKLICILLLLPAMALAAEFVEGKDYQLVSNPQQSVNKGKIPVITEFFSYGCPWCYKIDPSVSEWAGKMGTNVQLDRVPVVFKPEWELYAKAYYTAKTLALSDKLSPQLFKAIQEEKKPLSTKQSMIDFFTAHGVDKEIAKSAFENSPTIDMRVQNGMTLMAGYQINAVPAFVINNKYKTDLQMAGSQERLFQILNYLIRKSV</sequence>
<proteinExistence type="inferred from homology"/>
<evidence type="ECO:0000256" key="5">
    <source>
        <dbReference type="ARBA" id="ARBA00023157"/>
    </source>
</evidence>
<dbReference type="PROSITE" id="PS00194">
    <property type="entry name" value="THIOREDOXIN_1"/>
    <property type="match status" value="1"/>
</dbReference>
<keyword evidence="11" id="KW-1185">Reference proteome</keyword>
<accession>A0ABS1WDN4</accession>
<dbReference type="Proteomes" id="UP000809910">
    <property type="component" value="Unassembled WGS sequence"/>
</dbReference>
<feature type="chain" id="PRO_5047052618" description="Thiol:disulfide interchange protein" evidence="8">
    <location>
        <begin position="19"/>
        <end position="204"/>
    </location>
</feature>
<evidence type="ECO:0000256" key="3">
    <source>
        <dbReference type="ARBA" id="ARBA00022729"/>
    </source>
</evidence>
<name>A0ABS1WDN4_9GAMM</name>
<reference evidence="10 11" key="1">
    <citation type="submission" date="2020-12" db="EMBL/GenBank/DDBJ databases">
        <title>WGS of Legionella: environmental sample.</title>
        <authorList>
            <person name="Cristino S."/>
            <person name="Girolamini L."/>
            <person name="Salaris S."/>
            <person name="Pascale M.R."/>
            <person name="Mazzotta M."/>
            <person name="Orsini M."/>
            <person name="Grottola A."/>
        </authorList>
    </citation>
    <scope>NUCLEOTIDE SEQUENCE [LARGE SCALE GENOMIC DNA]</scope>
    <source>
        <strain evidence="10 11">30cs62</strain>
    </source>
</reference>
<dbReference type="SUPFAM" id="SSF52833">
    <property type="entry name" value="Thioredoxin-like"/>
    <property type="match status" value="1"/>
</dbReference>
<dbReference type="PROSITE" id="PS51352">
    <property type="entry name" value="THIOREDOXIN_2"/>
    <property type="match status" value="1"/>
</dbReference>
<keyword evidence="4 7" id="KW-0574">Periplasm</keyword>
<feature type="domain" description="Thioredoxin" evidence="9">
    <location>
        <begin position="8"/>
        <end position="146"/>
    </location>
</feature>
<evidence type="ECO:0000256" key="2">
    <source>
        <dbReference type="ARBA" id="ARBA00005791"/>
    </source>
</evidence>
<keyword evidence="6" id="KW-0676">Redox-active center</keyword>
<dbReference type="InterPro" id="IPR017937">
    <property type="entry name" value="Thioredoxin_CS"/>
</dbReference>
<evidence type="ECO:0000256" key="4">
    <source>
        <dbReference type="ARBA" id="ARBA00022764"/>
    </source>
</evidence>
<dbReference type="CDD" id="cd03019">
    <property type="entry name" value="DsbA_DsbA"/>
    <property type="match status" value="1"/>
</dbReference>
<keyword evidence="5 7" id="KW-1015">Disulfide bond</keyword>
<dbReference type="PANTHER" id="PTHR35891">
    <property type="entry name" value="THIOL:DISULFIDE INTERCHANGE PROTEIN DSBA"/>
    <property type="match status" value="1"/>
</dbReference>
<evidence type="ECO:0000256" key="6">
    <source>
        <dbReference type="ARBA" id="ARBA00023284"/>
    </source>
</evidence>
<dbReference type="InterPro" id="IPR023205">
    <property type="entry name" value="DsbA/DsbL"/>
</dbReference>
<evidence type="ECO:0000256" key="1">
    <source>
        <dbReference type="ARBA" id="ARBA00004418"/>
    </source>
</evidence>
<evidence type="ECO:0000259" key="9">
    <source>
        <dbReference type="PROSITE" id="PS51352"/>
    </source>
</evidence>
<dbReference type="InterPro" id="IPR050824">
    <property type="entry name" value="Thiol_disulfide_DsbA"/>
</dbReference>
<evidence type="ECO:0000313" key="11">
    <source>
        <dbReference type="Proteomes" id="UP000809910"/>
    </source>
</evidence>
<feature type="signal peptide" evidence="8">
    <location>
        <begin position="1"/>
        <end position="18"/>
    </location>
</feature>
<keyword evidence="3 8" id="KW-0732">Signal</keyword>
<dbReference type="RefSeq" id="WP_203112938.1">
    <property type="nucleotide sequence ID" value="NZ_JADOBG010000022.1"/>
</dbReference>
<comment type="subcellular location">
    <subcellularLocation>
        <location evidence="1 7">Periplasm</location>
    </subcellularLocation>
</comment>
<dbReference type="InterPro" id="IPR001853">
    <property type="entry name" value="DSBA-like_thioredoxin_dom"/>
</dbReference>
<gene>
    <name evidence="10" type="ORF">I5282_12940</name>
</gene>
<comment type="similarity">
    <text evidence="2">Belongs to the thioredoxin family. DsbA subfamily.</text>
</comment>
<organism evidence="10 11">
    <name type="scientific">Legionella bononiensis</name>
    <dbReference type="NCBI Taxonomy" id="2793102"/>
    <lineage>
        <taxon>Bacteria</taxon>
        <taxon>Pseudomonadati</taxon>
        <taxon>Pseudomonadota</taxon>
        <taxon>Gammaproteobacteria</taxon>
        <taxon>Legionellales</taxon>
        <taxon>Legionellaceae</taxon>
        <taxon>Legionella</taxon>
    </lineage>
</organism>
<dbReference type="PANTHER" id="PTHR35891:SF3">
    <property type="entry name" value="THIOL:DISULFIDE INTERCHANGE PROTEIN DSBL"/>
    <property type="match status" value="1"/>
</dbReference>
<dbReference type="InterPro" id="IPR036249">
    <property type="entry name" value="Thioredoxin-like_sf"/>
</dbReference>
<dbReference type="Gene3D" id="3.40.30.10">
    <property type="entry name" value="Glutaredoxin"/>
    <property type="match status" value="1"/>
</dbReference>
<protein>
    <recommendedName>
        <fullName evidence="7">Thiol:disulfide interchange protein</fullName>
    </recommendedName>
</protein>
<evidence type="ECO:0000256" key="7">
    <source>
        <dbReference type="PIRNR" id="PIRNR001488"/>
    </source>
</evidence>
<dbReference type="EMBL" id="JADWVN010000026">
    <property type="protein sequence ID" value="MBL7527471.1"/>
    <property type="molecule type" value="Genomic_DNA"/>
</dbReference>
<dbReference type="InterPro" id="IPR013766">
    <property type="entry name" value="Thioredoxin_domain"/>
</dbReference>
<evidence type="ECO:0000256" key="8">
    <source>
        <dbReference type="SAM" id="SignalP"/>
    </source>
</evidence>
<comment type="caution">
    <text evidence="10">The sequence shown here is derived from an EMBL/GenBank/DDBJ whole genome shotgun (WGS) entry which is preliminary data.</text>
</comment>
<evidence type="ECO:0000313" key="10">
    <source>
        <dbReference type="EMBL" id="MBL7527471.1"/>
    </source>
</evidence>
<dbReference type="Pfam" id="PF01323">
    <property type="entry name" value="DSBA"/>
    <property type="match status" value="1"/>
</dbReference>